<reference evidence="1" key="1">
    <citation type="submission" date="2012-09" db="EMBL/GenBank/DDBJ databases">
        <title>Metagenomic Characterization of a Microbial Community in Wastewater Detects High Levels of Antibiotic Resistance.</title>
        <authorList>
            <person name="Abrams M."/>
            <person name="Caldwell A."/>
            <person name="Vandaei E."/>
            <person name="Lee W."/>
            <person name="Perrott J."/>
            <person name="Khan S.Y."/>
            <person name="Ta J."/>
            <person name="Romero D."/>
            <person name="Nguyen V."/>
            <person name="Pourmand N."/>
            <person name="Ouverney C.C."/>
        </authorList>
    </citation>
    <scope>NUCLEOTIDE SEQUENCE</scope>
</reference>
<dbReference type="AlphaFoldDB" id="L7VY74"/>
<protein>
    <submittedName>
        <fullName evidence="1">Putative ABC-type transporter</fullName>
    </submittedName>
</protein>
<proteinExistence type="predicted"/>
<name>L7VY74_9BACT</name>
<dbReference type="InterPro" id="IPR027417">
    <property type="entry name" value="P-loop_NTPase"/>
</dbReference>
<dbReference type="Gene3D" id="3.40.50.300">
    <property type="entry name" value="P-loop containing nucleotide triphosphate hydrolases"/>
    <property type="match status" value="1"/>
</dbReference>
<dbReference type="SUPFAM" id="SSF52540">
    <property type="entry name" value="P-loop containing nucleoside triphosphate hydrolases"/>
    <property type="match status" value="1"/>
</dbReference>
<organism evidence="1">
    <name type="scientific">uncultured bacterium A1Q1_fos_565</name>
    <dbReference type="NCBI Taxonomy" id="1256585"/>
    <lineage>
        <taxon>Bacteria</taxon>
        <taxon>environmental samples</taxon>
    </lineage>
</organism>
<evidence type="ECO:0000313" key="1">
    <source>
        <dbReference type="EMBL" id="AGC72634.1"/>
    </source>
</evidence>
<accession>L7VY74</accession>
<sequence length="212" mass="23982">MKWRPEVLEYWAKAFEQAETGYSRENRPPNIVVIEAENKWVRSPSRGELIGRDSTPAFVVVARYLPLARGQSHLEGILRTLYLAQPDKWKLLAKWVSKLRSGALDLDGFEEDQRPRFRVPSGVRVTVDRLSAGERSLLINLCMILRWLSKGGIVLLDEPELHQHLSLMRGSLAVLQSLIHDEFGGQLVVASHAPEVWDHFRAARAVVDLGGD</sequence>
<dbReference type="EMBL" id="JX649908">
    <property type="protein sequence ID" value="AGC72634.1"/>
    <property type="molecule type" value="Genomic_DNA"/>
</dbReference>